<dbReference type="InterPro" id="IPR041122">
    <property type="entry name" value="RecJ_OB"/>
</dbReference>
<dbReference type="PANTHER" id="PTHR30255:SF2">
    <property type="entry name" value="SINGLE-STRANDED-DNA-SPECIFIC EXONUCLEASE RECJ"/>
    <property type="match status" value="1"/>
</dbReference>
<dbReference type="FunFam" id="3.90.1640.30:FF:000001">
    <property type="entry name" value="Single-stranded-DNA-specific exonuclease RecJ"/>
    <property type="match status" value="1"/>
</dbReference>
<dbReference type="InterPro" id="IPR004610">
    <property type="entry name" value="RecJ"/>
</dbReference>
<dbReference type="STRING" id="490188.SAMN04488068_3207"/>
<evidence type="ECO:0000256" key="2">
    <source>
        <dbReference type="ARBA" id="ARBA00019841"/>
    </source>
</evidence>
<evidence type="ECO:0000313" key="9">
    <source>
        <dbReference type="EMBL" id="SHH29820.1"/>
    </source>
</evidence>
<reference evidence="9 10" key="1">
    <citation type="submission" date="2016-11" db="EMBL/GenBank/DDBJ databases">
        <authorList>
            <person name="Jaros S."/>
            <person name="Januszkiewicz K."/>
            <person name="Wedrychowicz H."/>
        </authorList>
    </citation>
    <scope>NUCLEOTIDE SEQUENCE [LARGE SCALE GENOMIC DNA]</scope>
    <source>
        <strain evidence="9 10">CGMCC 1.7049</strain>
    </source>
</reference>
<feature type="domain" description="DDH" evidence="6">
    <location>
        <begin position="73"/>
        <end position="231"/>
    </location>
</feature>
<keyword evidence="3" id="KW-0540">Nuclease</keyword>
<evidence type="ECO:0000313" key="10">
    <source>
        <dbReference type="Proteomes" id="UP000199758"/>
    </source>
</evidence>
<protein>
    <recommendedName>
        <fullName evidence="2">Single-stranded-DNA-specific exonuclease RecJ</fullName>
    </recommendedName>
</protein>
<dbReference type="Pfam" id="PF01368">
    <property type="entry name" value="DHH"/>
    <property type="match status" value="1"/>
</dbReference>
<feature type="domain" description="RecJ OB" evidence="8">
    <location>
        <begin position="465"/>
        <end position="568"/>
    </location>
</feature>
<keyword evidence="4" id="KW-0378">Hydrolase</keyword>
<dbReference type="Proteomes" id="UP000199758">
    <property type="component" value="Unassembled WGS sequence"/>
</dbReference>
<accession>A0A1M5RUF8</accession>
<gene>
    <name evidence="9" type="ORF">SAMN04488068_3207</name>
</gene>
<name>A0A1M5RUF8_9GAMM</name>
<dbReference type="Pfam" id="PF02272">
    <property type="entry name" value="DHHA1"/>
    <property type="match status" value="1"/>
</dbReference>
<keyword evidence="5 9" id="KW-0269">Exonuclease</keyword>
<dbReference type="OrthoDB" id="9809852at2"/>
<dbReference type="Gene3D" id="3.10.310.30">
    <property type="match status" value="1"/>
</dbReference>
<dbReference type="GO" id="GO:0008409">
    <property type="term" value="F:5'-3' exonuclease activity"/>
    <property type="evidence" value="ECO:0007669"/>
    <property type="project" value="InterPro"/>
</dbReference>
<dbReference type="EMBL" id="FQWZ01000008">
    <property type="protein sequence ID" value="SHH29820.1"/>
    <property type="molecule type" value="Genomic_DNA"/>
</dbReference>
<comment type="similarity">
    <text evidence="1">Belongs to the RecJ family.</text>
</comment>
<evidence type="ECO:0000256" key="5">
    <source>
        <dbReference type="ARBA" id="ARBA00022839"/>
    </source>
</evidence>
<dbReference type="InterPro" id="IPR003156">
    <property type="entry name" value="DHHA1_dom"/>
</dbReference>
<dbReference type="InterPro" id="IPR038763">
    <property type="entry name" value="DHH_sf"/>
</dbReference>
<dbReference type="GO" id="GO:0006310">
    <property type="term" value="P:DNA recombination"/>
    <property type="evidence" value="ECO:0007669"/>
    <property type="project" value="InterPro"/>
</dbReference>
<dbReference type="SUPFAM" id="SSF64182">
    <property type="entry name" value="DHH phosphoesterases"/>
    <property type="match status" value="1"/>
</dbReference>
<organism evidence="9 10">
    <name type="scientific">Hydrocarboniphaga daqingensis</name>
    <dbReference type="NCBI Taxonomy" id="490188"/>
    <lineage>
        <taxon>Bacteria</taxon>
        <taxon>Pseudomonadati</taxon>
        <taxon>Pseudomonadota</taxon>
        <taxon>Gammaproteobacteria</taxon>
        <taxon>Nevskiales</taxon>
        <taxon>Nevskiaceae</taxon>
        <taxon>Hydrocarboniphaga</taxon>
    </lineage>
</organism>
<sequence>MGVERRPIRRRTVPDHRLPPALHPVLQRVYAARGLVDPDDIGVDLSQMLPPESLLGLARAVEIVADAIGQQHKIVIAGDYDADGATGVALGVLGLRALGAAAVDYVVPHRVTMGYGLSPALARTVHAMQARVLITVDNGIASVSGVAEARALGMQVVVTDHHLPGPVLPEADALINPNQPGCGFPSKSLAGVGVMFYLLAALRAYLRDRGAFVSRPAPRLADWLDLVALGTVADVARLDRNNRILVAQGLARLRSGRARPGLLAMLASAGRSADTLTSTDLGFVLGPRINAAGRLADARIGIECLLADDPLRAAELAATLEQINRERRDIQQGMTEAAITIAERLDPDQRHGVCVFDPDWHEGVVGPVASRLKERLHRPVIAFAPSQQATVLKGSARSVPGLNIRDVIAAVDAAHPGLVERFGGHAMAAGLSLHKSAYPVFREAFNQHCAAAMDPQLRQGWLDSDGPLHAAELDLDTALSLERGGPWGAGFGEPRFDNRFEVLDARIVGGDGSHAKYRLRLAGSGGPELNAIHFGGADRLCRRGQLHALYGLGINRFRDRESLDLRIDYLDAIST</sequence>
<dbReference type="Pfam" id="PF17768">
    <property type="entry name" value="RecJ_OB"/>
    <property type="match status" value="1"/>
</dbReference>
<dbReference type="InterPro" id="IPR051673">
    <property type="entry name" value="SSDNA_exonuclease_RecJ"/>
</dbReference>
<evidence type="ECO:0000259" key="8">
    <source>
        <dbReference type="Pfam" id="PF17768"/>
    </source>
</evidence>
<dbReference type="InterPro" id="IPR001667">
    <property type="entry name" value="DDH_dom"/>
</dbReference>
<evidence type="ECO:0000256" key="4">
    <source>
        <dbReference type="ARBA" id="ARBA00022801"/>
    </source>
</evidence>
<proteinExistence type="inferred from homology"/>
<keyword evidence="10" id="KW-1185">Reference proteome</keyword>
<evidence type="ECO:0000256" key="3">
    <source>
        <dbReference type="ARBA" id="ARBA00022722"/>
    </source>
</evidence>
<dbReference type="GO" id="GO:0003676">
    <property type="term" value="F:nucleic acid binding"/>
    <property type="evidence" value="ECO:0007669"/>
    <property type="project" value="InterPro"/>
</dbReference>
<dbReference type="PANTHER" id="PTHR30255">
    <property type="entry name" value="SINGLE-STRANDED-DNA-SPECIFIC EXONUCLEASE RECJ"/>
    <property type="match status" value="1"/>
</dbReference>
<evidence type="ECO:0000259" key="6">
    <source>
        <dbReference type="Pfam" id="PF01368"/>
    </source>
</evidence>
<feature type="domain" description="DHHA1" evidence="7">
    <location>
        <begin position="355"/>
        <end position="449"/>
    </location>
</feature>
<evidence type="ECO:0000259" key="7">
    <source>
        <dbReference type="Pfam" id="PF02272"/>
    </source>
</evidence>
<dbReference type="NCBIfam" id="TIGR00644">
    <property type="entry name" value="recJ"/>
    <property type="match status" value="1"/>
</dbReference>
<dbReference type="AlphaFoldDB" id="A0A1M5RUF8"/>
<dbReference type="RefSeq" id="WP_072899236.1">
    <property type="nucleotide sequence ID" value="NZ_FQWZ01000008.1"/>
</dbReference>
<dbReference type="GO" id="GO:0006281">
    <property type="term" value="P:DNA repair"/>
    <property type="evidence" value="ECO:0007669"/>
    <property type="project" value="InterPro"/>
</dbReference>
<evidence type="ECO:0000256" key="1">
    <source>
        <dbReference type="ARBA" id="ARBA00005915"/>
    </source>
</evidence>
<dbReference type="Gene3D" id="3.90.1640.30">
    <property type="match status" value="1"/>
</dbReference>